<organism evidence="4 6">
    <name type="scientific">Mumia zhuanghuii</name>
    <dbReference type="NCBI Taxonomy" id="2585211"/>
    <lineage>
        <taxon>Bacteria</taxon>
        <taxon>Bacillati</taxon>
        <taxon>Actinomycetota</taxon>
        <taxon>Actinomycetes</taxon>
        <taxon>Propionibacteriales</taxon>
        <taxon>Nocardioidaceae</taxon>
        <taxon>Mumia</taxon>
    </lineage>
</organism>
<dbReference type="Proteomes" id="UP000306740">
    <property type="component" value="Unassembled WGS sequence"/>
</dbReference>
<dbReference type="OrthoDB" id="5241724at2"/>
<dbReference type="InterPro" id="IPR046348">
    <property type="entry name" value="SIS_dom_sf"/>
</dbReference>
<dbReference type="SUPFAM" id="SSF53697">
    <property type="entry name" value="SIS domain"/>
    <property type="match status" value="1"/>
</dbReference>
<dbReference type="Gene3D" id="3.40.50.10490">
    <property type="entry name" value="Glucose-6-phosphate isomerase like protein, domain 1"/>
    <property type="match status" value="1"/>
</dbReference>
<evidence type="ECO:0000313" key="4">
    <source>
        <dbReference type="EMBL" id="TNC31232.1"/>
    </source>
</evidence>
<dbReference type="AlphaFoldDB" id="A0A5C4M9F1"/>
<dbReference type="GO" id="GO:0097367">
    <property type="term" value="F:carbohydrate derivative binding"/>
    <property type="evidence" value="ECO:0007669"/>
    <property type="project" value="InterPro"/>
</dbReference>
<dbReference type="Pfam" id="PF10432">
    <property type="entry name" value="bact-PGI_C"/>
    <property type="match status" value="1"/>
</dbReference>
<evidence type="ECO:0000259" key="3">
    <source>
        <dbReference type="Pfam" id="PF10432"/>
    </source>
</evidence>
<proteinExistence type="inferred from homology"/>
<dbReference type="EMBL" id="VDFR01000206">
    <property type="protein sequence ID" value="TNC31232.1"/>
    <property type="molecule type" value="Genomic_DNA"/>
</dbReference>
<comment type="caution">
    <text evidence="4">The sequence shown here is derived from an EMBL/GenBank/DDBJ whole genome shotgun (WGS) entry which is preliminary data.</text>
</comment>
<evidence type="ECO:0000256" key="1">
    <source>
        <dbReference type="ARBA" id="ARBA00010523"/>
    </source>
</evidence>
<feature type="domain" description="Bifunctional glucose-6-phosphate/mannose-6-phosphate isomerase C-terminal" evidence="3">
    <location>
        <begin position="195"/>
        <end position="336"/>
    </location>
</feature>
<keyword evidence="2" id="KW-0413">Isomerase</keyword>
<name>A0A5C4M9F1_9ACTN</name>
<gene>
    <name evidence="5" type="ORF">FHE65_15880</name>
    <name evidence="4" type="ORF">FHE65_31620</name>
</gene>
<evidence type="ECO:0000256" key="2">
    <source>
        <dbReference type="ARBA" id="ARBA00023235"/>
    </source>
</evidence>
<reference evidence="4 6" key="1">
    <citation type="submission" date="2019-05" db="EMBL/GenBank/DDBJ databases">
        <title>Mumia sp. nov., isolated from the intestinal contents of plateau pika (Ochotona curzoniae) in the Qinghai-Tibet plateau of China.</title>
        <authorList>
            <person name="Tian Z."/>
        </authorList>
    </citation>
    <scope>NUCLEOTIDE SEQUENCE [LARGE SCALE GENOMIC DNA]</scope>
    <source>
        <strain evidence="6">527</strain>
        <strain evidence="4">Z527</strain>
    </source>
</reference>
<dbReference type="GO" id="GO:1901135">
    <property type="term" value="P:carbohydrate derivative metabolic process"/>
    <property type="evidence" value="ECO:0007669"/>
    <property type="project" value="InterPro"/>
</dbReference>
<evidence type="ECO:0000313" key="5">
    <source>
        <dbReference type="EMBL" id="TNC44907.1"/>
    </source>
</evidence>
<accession>A0A5C4M9F1</accession>
<dbReference type="EMBL" id="VDFR01000071">
    <property type="protein sequence ID" value="TNC44907.1"/>
    <property type="molecule type" value="Genomic_DNA"/>
</dbReference>
<protein>
    <recommendedName>
        <fullName evidence="3">Bifunctional glucose-6-phosphate/mannose-6-phosphate isomerase C-terminal domain-containing protein</fullName>
    </recommendedName>
</protein>
<dbReference type="RefSeq" id="WP_139106225.1">
    <property type="nucleotide sequence ID" value="NZ_VDFR01000071.1"/>
</dbReference>
<sequence>MFDDGRLDDEGALTRADPVLRELAGSGARVRVDAHTASDAIAALAAARRDERPRAVVAAGPGSRLLRAVLEPVCPVPFVAWPGPGLPGWTGSLDLVVVTGVANGAAAQATVTDAVRRGCPLLLTAPSTSPLVELAASRWTTVLPTTAADVMATSVVTIEALATLGLAPAVDAEEIARTLDAVAVGCSPFADLGSNRAKQVATSLADATPLLWGGSVLAARAARRWAEGLRRAAGRPALAAEPADLVALLESSTPRDVFADPYEDPPADVAPYLLVLDDGVEVPAVRVEGGEVVAAAERSGVRHDRVVALDGGPLARYAALTLTGQYVAAYLAVGLGR</sequence>
<dbReference type="InterPro" id="IPR019490">
    <property type="entry name" value="Glu6P/Mann6P_isomerase_C"/>
</dbReference>
<comment type="similarity">
    <text evidence="1">Belongs to the PGI/PMI family.</text>
</comment>
<dbReference type="GO" id="GO:0004347">
    <property type="term" value="F:glucose-6-phosphate isomerase activity"/>
    <property type="evidence" value="ECO:0007669"/>
    <property type="project" value="InterPro"/>
</dbReference>
<dbReference type="GO" id="GO:0004476">
    <property type="term" value="F:mannose-6-phosphate isomerase activity"/>
    <property type="evidence" value="ECO:0007669"/>
    <property type="project" value="InterPro"/>
</dbReference>
<dbReference type="GO" id="GO:0005975">
    <property type="term" value="P:carbohydrate metabolic process"/>
    <property type="evidence" value="ECO:0007669"/>
    <property type="project" value="InterPro"/>
</dbReference>
<evidence type="ECO:0000313" key="6">
    <source>
        <dbReference type="Proteomes" id="UP000306740"/>
    </source>
</evidence>